<accession>A0A109RG94</accession>
<keyword evidence="1 5" id="KW-0560">Oxidoreductase</keyword>
<evidence type="ECO:0000313" key="5">
    <source>
        <dbReference type="EMBL" id="QPS01691.1"/>
    </source>
</evidence>
<dbReference type="InterPro" id="IPR001670">
    <property type="entry name" value="ADH_Fe/GldA"/>
</dbReference>
<dbReference type="Pfam" id="PF25137">
    <property type="entry name" value="ADH_Fe_C"/>
    <property type="match status" value="1"/>
</dbReference>
<proteinExistence type="predicted"/>
<dbReference type="OrthoDB" id="9815791at2"/>
<gene>
    <name evidence="5" type="primary">fucO</name>
    <name evidence="5" type="ORF">I6G68_01050</name>
    <name evidence="4" type="ORF">ODY43_06345</name>
</gene>
<evidence type="ECO:0000256" key="1">
    <source>
        <dbReference type="ARBA" id="ARBA00023002"/>
    </source>
</evidence>
<evidence type="ECO:0000313" key="4">
    <source>
        <dbReference type="EMBL" id="MCY3053604.1"/>
    </source>
</evidence>
<dbReference type="InterPro" id="IPR039697">
    <property type="entry name" value="Alcohol_dehydrogenase_Fe"/>
</dbReference>
<dbReference type="NCBIfam" id="TIGR02638">
    <property type="entry name" value="lactal_redase"/>
    <property type="match status" value="1"/>
</dbReference>
<organism evidence="5 6">
    <name type="scientific">Aerococcus urinae</name>
    <dbReference type="NCBI Taxonomy" id="1376"/>
    <lineage>
        <taxon>Bacteria</taxon>
        <taxon>Bacillati</taxon>
        <taxon>Bacillota</taxon>
        <taxon>Bacilli</taxon>
        <taxon>Lactobacillales</taxon>
        <taxon>Aerococcaceae</taxon>
        <taxon>Aerococcus</taxon>
    </lineage>
</organism>
<dbReference type="EMBL" id="JAOTML010000006">
    <property type="protein sequence ID" value="MCY3053604.1"/>
    <property type="molecule type" value="Genomic_DNA"/>
</dbReference>
<dbReference type="AlphaFoldDB" id="A0A109RG94"/>
<reference evidence="5 6" key="1">
    <citation type="submission" date="2020-12" db="EMBL/GenBank/DDBJ databases">
        <title>FDA dAtabase for Regulatory Grade micrObial Sequences (FDA-ARGOS): Supporting development and validation of Infectious Disease Dx tests.</title>
        <authorList>
            <person name="Sproer C."/>
            <person name="Gronow S."/>
            <person name="Severitt S."/>
            <person name="Schroder I."/>
            <person name="Tallon L."/>
            <person name="Sadzewicz L."/>
            <person name="Zhao X."/>
            <person name="Boylan J."/>
            <person name="Ott S."/>
            <person name="Bowen H."/>
            <person name="Vavikolanu K."/>
            <person name="Mehta A."/>
            <person name="Aluvathingal J."/>
            <person name="Nadendla S."/>
            <person name="Lowell S."/>
            <person name="Myers T."/>
            <person name="Yan Y."/>
            <person name="Sichtig H."/>
        </authorList>
    </citation>
    <scope>NUCLEOTIDE SEQUENCE [LARGE SCALE GENOMIC DNA]</scope>
    <source>
        <strain evidence="5 6">FDAARGOS_911</strain>
    </source>
</reference>
<keyword evidence="7" id="KW-1185">Reference proteome</keyword>
<dbReference type="PROSITE" id="PS00060">
    <property type="entry name" value="ADH_IRON_2"/>
    <property type="match status" value="1"/>
</dbReference>
<dbReference type="PANTHER" id="PTHR11496:SF106">
    <property type="entry name" value="LACTALDEHYDE REDUCTASE"/>
    <property type="match status" value="1"/>
</dbReference>
<protein>
    <submittedName>
        <fullName evidence="5">Lactaldehyde reductase</fullName>
        <ecNumber evidence="5">1.1.1.77</ecNumber>
    </submittedName>
</protein>
<dbReference type="InterPro" id="IPR018211">
    <property type="entry name" value="ADH_Fe_CS"/>
</dbReference>
<dbReference type="SUPFAM" id="SSF56796">
    <property type="entry name" value="Dehydroquinate synthase-like"/>
    <property type="match status" value="1"/>
</dbReference>
<dbReference type="FunFam" id="3.40.50.1970:FF:000003">
    <property type="entry name" value="Alcohol dehydrogenase, iron-containing"/>
    <property type="match status" value="1"/>
</dbReference>
<dbReference type="Gene3D" id="3.40.50.1970">
    <property type="match status" value="1"/>
</dbReference>
<dbReference type="GO" id="GO:0046872">
    <property type="term" value="F:metal ion binding"/>
    <property type="evidence" value="ECO:0007669"/>
    <property type="project" value="InterPro"/>
</dbReference>
<evidence type="ECO:0000259" key="2">
    <source>
        <dbReference type="Pfam" id="PF00465"/>
    </source>
</evidence>
<dbReference type="Pfam" id="PF00465">
    <property type="entry name" value="Fe-ADH"/>
    <property type="match status" value="1"/>
</dbReference>
<dbReference type="GeneID" id="35767441"/>
<evidence type="ECO:0000259" key="3">
    <source>
        <dbReference type="Pfam" id="PF25137"/>
    </source>
</evidence>
<feature type="domain" description="Alcohol dehydrogenase iron-type/glycerol dehydrogenase GldA" evidence="2">
    <location>
        <begin position="9"/>
        <end position="177"/>
    </location>
</feature>
<dbReference type="EC" id="1.1.1.77" evidence="5"/>
<dbReference type="NCBIfam" id="NF007911">
    <property type="entry name" value="PRK10624.1"/>
    <property type="match status" value="1"/>
</dbReference>
<feature type="domain" description="Fe-containing alcohol dehydrogenase-like C-terminal" evidence="3">
    <location>
        <begin position="189"/>
        <end position="382"/>
    </location>
</feature>
<dbReference type="CDD" id="cd08176">
    <property type="entry name" value="LPO"/>
    <property type="match status" value="1"/>
</dbReference>
<dbReference type="Gene3D" id="1.20.1090.10">
    <property type="entry name" value="Dehydroquinate synthase-like - alpha domain"/>
    <property type="match status" value="1"/>
</dbReference>
<dbReference type="EMBL" id="CP065662">
    <property type="protein sequence ID" value="QPS01691.1"/>
    <property type="molecule type" value="Genomic_DNA"/>
</dbReference>
<reference evidence="4" key="2">
    <citation type="submission" date="2022-09" db="EMBL/GenBank/DDBJ databases">
        <title>Aerococcus urinae taxonomy study.</title>
        <authorList>
            <person name="Christensen J."/>
            <person name="Senneby E."/>
        </authorList>
    </citation>
    <scope>NUCLEOTIDE SEQUENCE</scope>
    <source>
        <strain evidence="4">NLD-066-U95</strain>
    </source>
</reference>
<dbReference type="Proteomes" id="UP001069145">
    <property type="component" value="Unassembled WGS sequence"/>
</dbReference>
<dbReference type="RefSeq" id="WP_060779024.1">
    <property type="nucleotide sequence ID" value="NZ_CAJHLF010000006.1"/>
</dbReference>
<evidence type="ECO:0000313" key="6">
    <source>
        <dbReference type="Proteomes" id="UP000594771"/>
    </source>
</evidence>
<dbReference type="GO" id="GO:0004022">
    <property type="term" value="F:alcohol dehydrogenase (NAD+) activity"/>
    <property type="evidence" value="ECO:0007669"/>
    <property type="project" value="UniProtKB-ARBA"/>
</dbReference>
<sequence>MTYRMILNERSYFGPGAIQHIPEEFRGKGLTKAAVITDRGLVDAGVVRKVTDLLDENDIPYDVFDQVEANPSVNTVKAGVDFVKESGADCIIAIGGGSSMDTSKAVGIIIENPEFADVVSLEGTAPTKNKAMMTFAVPTTAGTGAEVTINYVITDTDNKRKFVCVDPNDIPDVAFVDSEMMMSMPAKLTAATGMDALTHAIEGYITPGAWEMSDMVHIKAIEMIGRSIRKAVEGDPKAKEDMATAQYIAAMGYSNVGLGLVHGMSHPLSAWYGIPHGQANAILLPVVMRYNKDYTGEKFRDIAKALGVEGTDAMSIEEARDVACQATLSIARDIGMIAKLSDLGMKEEDIPSVAKDAMADVCTPGNPRPAQLDEVIALYESLM</sequence>
<name>A0A109RG94_9LACT</name>
<dbReference type="InterPro" id="IPR056798">
    <property type="entry name" value="ADH_Fe_C"/>
</dbReference>
<dbReference type="GO" id="GO:0008912">
    <property type="term" value="F:lactaldehyde reductase activity"/>
    <property type="evidence" value="ECO:0007669"/>
    <property type="project" value="UniProtKB-EC"/>
</dbReference>
<dbReference type="FunFam" id="1.20.1090.10:FF:000001">
    <property type="entry name" value="Aldehyde-alcohol dehydrogenase"/>
    <property type="match status" value="1"/>
</dbReference>
<dbReference type="Proteomes" id="UP000594771">
    <property type="component" value="Chromosome"/>
</dbReference>
<dbReference type="PANTHER" id="PTHR11496">
    <property type="entry name" value="ALCOHOL DEHYDROGENASE"/>
    <property type="match status" value="1"/>
</dbReference>
<dbReference type="InterPro" id="IPR013460">
    <property type="entry name" value="Lactal_redase"/>
</dbReference>
<evidence type="ECO:0000313" key="7">
    <source>
        <dbReference type="Proteomes" id="UP001069145"/>
    </source>
</evidence>
<dbReference type="KEGG" id="aun:AWM73_08955"/>
<dbReference type="PROSITE" id="PS00913">
    <property type="entry name" value="ADH_IRON_1"/>
    <property type="match status" value="1"/>
</dbReference>